<dbReference type="CTD" id="10540"/>
<dbReference type="PANTHER" id="PTHR15346">
    <property type="entry name" value="DYNACTIN SUBUNIT"/>
    <property type="match status" value="1"/>
</dbReference>
<evidence type="ECO:0000256" key="5">
    <source>
        <dbReference type="SAM" id="MobiDB-lite"/>
    </source>
</evidence>
<comment type="subcellular location">
    <subcellularLocation>
        <location evidence="1">Cytoplasm</location>
    </subcellularLocation>
</comment>
<dbReference type="GO" id="GO:0005737">
    <property type="term" value="C:cytoplasm"/>
    <property type="evidence" value="ECO:0007669"/>
    <property type="project" value="UniProtKB-SubCell"/>
</dbReference>
<evidence type="ECO:0000313" key="7">
    <source>
        <dbReference type="Proteomes" id="UP000887568"/>
    </source>
</evidence>
<evidence type="ECO:0000256" key="3">
    <source>
        <dbReference type="ARBA" id="ARBA00022490"/>
    </source>
</evidence>
<keyword evidence="4" id="KW-0243">Dynein</keyword>
<dbReference type="RefSeq" id="XP_038076444.1">
    <property type="nucleotide sequence ID" value="XM_038220516.1"/>
</dbReference>
<keyword evidence="7" id="KW-1185">Reference proteome</keyword>
<dbReference type="OrthoDB" id="4977at2759"/>
<proteinExistence type="inferred from homology"/>
<name>A0A914BK14_PATMI</name>
<feature type="compositionally biased region" description="Acidic residues" evidence="5">
    <location>
        <begin position="23"/>
        <end position="33"/>
    </location>
</feature>
<accession>A0A914BK14</accession>
<dbReference type="GO" id="GO:0005869">
    <property type="term" value="C:dynactin complex"/>
    <property type="evidence" value="ECO:0007669"/>
    <property type="project" value="InterPro"/>
</dbReference>
<evidence type="ECO:0000256" key="2">
    <source>
        <dbReference type="ARBA" id="ARBA00006176"/>
    </source>
</evidence>
<feature type="region of interest" description="Disordered" evidence="5">
    <location>
        <begin position="1"/>
        <end position="42"/>
    </location>
</feature>
<protein>
    <recommendedName>
        <fullName evidence="8">Dynactin subunit 2</fullName>
    </recommendedName>
</protein>
<dbReference type="EnsemblMetazoa" id="XM_038220516.1">
    <property type="protein sequence ID" value="XP_038076444.1"/>
    <property type="gene ID" value="LOC119744543"/>
</dbReference>
<evidence type="ECO:0000256" key="4">
    <source>
        <dbReference type="ARBA" id="ARBA00023017"/>
    </source>
</evidence>
<reference evidence="6" key="1">
    <citation type="submission" date="2022-11" db="UniProtKB">
        <authorList>
            <consortium name="EnsemblMetazoa"/>
        </authorList>
    </citation>
    <scope>IDENTIFICATION</scope>
</reference>
<dbReference type="Proteomes" id="UP000887568">
    <property type="component" value="Unplaced"/>
</dbReference>
<dbReference type="GeneID" id="119744543"/>
<sequence>MADPKYANLPGIDTQPDVYETTDLPEDDQQQEVEELKSESVEQLSVDPNTAFGKFKDKKLVSGKIDFSDRVSHSRRTGYYVPRTEYEILEEGTEVKETPVQKFQRLQHEIRELSDEVEQLKQTAEDSKSPSVTSISLIQQVGVLQEQLYGLHLEKILGSDAMIEAADPQGTLPKKLVSQLEAYKNLSVQSSGKSPAKSDQKAQDGCITYELHYNPEQAKFAQLSKASELEQRLARLEAVIGQDPQKLSFLTADTSSKCLTEAVTQLQAQISLLDPIQLDHADARIQGLLQHLSQVKEKKKTAEDAGKESKISELYDMVEKWDGIADTVPAVVERLQALKDLHEQALQFSQALSHLDTAQQHLTTNLNGQDTLLKELQGSFAANMACIQANCQSLEERMKKFQK</sequence>
<evidence type="ECO:0008006" key="8">
    <source>
        <dbReference type="Google" id="ProtNLM"/>
    </source>
</evidence>
<dbReference type="Pfam" id="PF04912">
    <property type="entry name" value="Dynamitin"/>
    <property type="match status" value="1"/>
</dbReference>
<dbReference type="AlphaFoldDB" id="A0A914BK14"/>
<evidence type="ECO:0000256" key="1">
    <source>
        <dbReference type="ARBA" id="ARBA00004496"/>
    </source>
</evidence>
<dbReference type="OMA" id="YKFGDWE"/>
<comment type="similarity">
    <text evidence="2">Belongs to the dynactin subunit 2 family.</text>
</comment>
<organism evidence="6 7">
    <name type="scientific">Patiria miniata</name>
    <name type="common">Bat star</name>
    <name type="synonym">Asterina miniata</name>
    <dbReference type="NCBI Taxonomy" id="46514"/>
    <lineage>
        <taxon>Eukaryota</taxon>
        <taxon>Metazoa</taxon>
        <taxon>Echinodermata</taxon>
        <taxon>Eleutherozoa</taxon>
        <taxon>Asterozoa</taxon>
        <taxon>Asteroidea</taxon>
        <taxon>Valvatacea</taxon>
        <taxon>Valvatida</taxon>
        <taxon>Asterinidae</taxon>
        <taxon>Patiria</taxon>
    </lineage>
</organism>
<evidence type="ECO:0000313" key="6">
    <source>
        <dbReference type="EnsemblMetazoa" id="XP_038076444.1"/>
    </source>
</evidence>
<dbReference type="GO" id="GO:0007017">
    <property type="term" value="P:microtubule-based process"/>
    <property type="evidence" value="ECO:0007669"/>
    <property type="project" value="InterPro"/>
</dbReference>
<dbReference type="GO" id="GO:0030286">
    <property type="term" value="C:dynein complex"/>
    <property type="evidence" value="ECO:0007669"/>
    <property type="project" value="UniProtKB-KW"/>
</dbReference>
<dbReference type="InterPro" id="IPR028133">
    <property type="entry name" value="Dynamitin"/>
</dbReference>
<keyword evidence="3" id="KW-0963">Cytoplasm</keyword>